<evidence type="ECO:0000313" key="2">
    <source>
        <dbReference type="EnsemblMetazoa" id="GPPI013760-PA"/>
    </source>
</evidence>
<dbReference type="Pfam" id="PF00089">
    <property type="entry name" value="Trypsin"/>
    <property type="match status" value="1"/>
</dbReference>
<dbReference type="InterPro" id="IPR001254">
    <property type="entry name" value="Trypsin_dom"/>
</dbReference>
<sequence length="226" mass="25565">MQQASTQECEGKVPSEFPTRFVSVKCKKGTETLADRTGAVLTKNFILTAFDGPTEEIKCQIVKKDDTAPTGKYTREIEDIFTFEDDFEIDNSRVPQIQILKSKEADNRSISLIAPMKLRKKYFLPKKQDCEVHTYDENEELVEIEVTVESQEICQGYYADLNTINICIKMPEDCNCMKLQAGAGLECDDLLVGVVNDDLKCSPDKPRLAADVNEARRWIASEAWGY</sequence>
<dbReference type="Gene3D" id="2.40.10.10">
    <property type="entry name" value="Trypsin-like serine proteases"/>
    <property type="match status" value="1"/>
</dbReference>
<reference evidence="2" key="2">
    <citation type="submission" date="2020-05" db="UniProtKB">
        <authorList>
            <consortium name="EnsemblMetazoa"/>
        </authorList>
    </citation>
    <scope>IDENTIFICATION</scope>
    <source>
        <strain evidence="2">IAEA</strain>
    </source>
</reference>
<feature type="domain" description="Peptidase S1" evidence="1">
    <location>
        <begin position="37"/>
        <end position="219"/>
    </location>
</feature>
<dbReference type="AlphaFoldDB" id="A0A1B0AZD2"/>
<proteinExistence type="predicted"/>
<dbReference type="GO" id="GO:0006508">
    <property type="term" value="P:proteolysis"/>
    <property type="evidence" value="ECO:0007669"/>
    <property type="project" value="InterPro"/>
</dbReference>
<evidence type="ECO:0000313" key="3">
    <source>
        <dbReference type="Proteomes" id="UP000092460"/>
    </source>
</evidence>
<organism evidence="2 3">
    <name type="scientific">Glossina palpalis gambiensis</name>
    <dbReference type="NCBI Taxonomy" id="67801"/>
    <lineage>
        <taxon>Eukaryota</taxon>
        <taxon>Metazoa</taxon>
        <taxon>Ecdysozoa</taxon>
        <taxon>Arthropoda</taxon>
        <taxon>Hexapoda</taxon>
        <taxon>Insecta</taxon>
        <taxon>Pterygota</taxon>
        <taxon>Neoptera</taxon>
        <taxon>Endopterygota</taxon>
        <taxon>Diptera</taxon>
        <taxon>Brachycera</taxon>
        <taxon>Muscomorpha</taxon>
        <taxon>Hippoboscoidea</taxon>
        <taxon>Glossinidae</taxon>
        <taxon>Glossina</taxon>
    </lineage>
</organism>
<dbReference type="VEuPathDB" id="VectorBase:GPPI013760"/>
<keyword evidence="3" id="KW-1185">Reference proteome</keyword>
<reference evidence="3" key="1">
    <citation type="submission" date="2015-01" db="EMBL/GenBank/DDBJ databases">
        <authorList>
            <person name="Aksoy S."/>
            <person name="Warren W."/>
            <person name="Wilson R.K."/>
        </authorList>
    </citation>
    <scope>NUCLEOTIDE SEQUENCE [LARGE SCALE GENOMIC DNA]</scope>
    <source>
        <strain evidence="3">IAEA</strain>
    </source>
</reference>
<name>A0A1B0AZD2_9MUSC</name>
<dbReference type="GO" id="GO:0004252">
    <property type="term" value="F:serine-type endopeptidase activity"/>
    <property type="evidence" value="ECO:0007669"/>
    <property type="project" value="InterPro"/>
</dbReference>
<dbReference type="InterPro" id="IPR009003">
    <property type="entry name" value="Peptidase_S1_PA"/>
</dbReference>
<dbReference type="InterPro" id="IPR043504">
    <property type="entry name" value="Peptidase_S1_PA_chymotrypsin"/>
</dbReference>
<protein>
    <recommendedName>
        <fullName evidence="1">Peptidase S1 domain-containing protein</fullName>
    </recommendedName>
</protein>
<dbReference type="Proteomes" id="UP000092460">
    <property type="component" value="Unassembled WGS sequence"/>
</dbReference>
<accession>A0A1B0AZD2</accession>
<dbReference type="SUPFAM" id="SSF50494">
    <property type="entry name" value="Trypsin-like serine proteases"/>
    <property type="match status" value="1"/>
</dbReference>
<dbReference type="STRING" id="67801.A0A1B0AZD2"/>
<dbReference type="EMBL" id="JXJN01006255">
    <property type="status" value="NOT_ANNOTATED_CDS"/>
    <property type="molecule type" value="Genomic_DNA"/>
</dbReference>
<dbReference type="EnsemblMetazoa" id="GPPI013760-RA">
    <property type="protein sequence ID" value="GPPI013760-PA"/>
    <property type="gene ID" value="GPPI013760"/>
</dbReference>
<evidence type="ECO:0000259" key="1">
    <source>
        <dbReference type="Pfam" id="PF00089"/>
    </source>
</evidence>